<evidence type="ECO:0000313" key="4">
    <source>
        <dbReference type="Proteomes" id="UP001424741"/>
    </source>
</evidence>
<dbReference type="SUPFAM" id="SSF53474">
    <property type="entry name" value="alpha/beta-Hydrolases"/>
    <property type="match status" value="1"/>
</dbReference>
<dbReference type="Proteomes" id="UP001424741">
    <property type="component" value="Unassembled WGS sequence"/>
</dbReference>
<dbReference type="InterPro" id="IPR007131">
    <property type="entry name" value="SHD1"/>
</dbReference>
<name>A0ABP9UVN9_9BACT</name>
<dbReference type="Gene3D" id="2.30.30.700">
    <property type="entry name" value="SLA1 homology domain 1"/>
    <property type="match status" value="1"/>
</dbReference>
<dbReference type="RefSeq" id="WP_346187489.1">
    <property type="nucleotide sequence ID" value="NZ_BAABRL010000002.1"/>
</dbReference>
<feature type="chain" id="PRO_5045122906" description="SLA1 homology domain-containing protein" evidence="1">
    <location>
        <begin position="22"/>
        <end position="425"/>
    </location>
</feature>
<keyword evidence="1" id="KW-0732">Signal</keyword>
<dbReference type="InterPro" id="IPR029058">
    <property type="entry name" value="AB_hydrolase_fold"/>
</dbReference>
<protein>
    <recommendedName>
        <fullName evidence="2">SLA1 homology domain-containing protein</fullName>
    </recommendedName>
</protein>
<keyword evidence="4" id="KW-1185">Reference proteome</keyword>
<dbReference type="Gene3D" id="3.40.50.1820">
    <property type="entry name" value="alpha/beta hydrolase"/>
    <property type="match status" value="1"/>
</dbReference>
<gene>
    <name evidence="3" type="ORF">Rhal01_00690</name>
</gene>
<feature type="domain" description="SLA1 homology" evidence="2">
    <location>
        <begin position="21"/>
        <end position="78"/>
    </location>
</feature>
<sequence length="425" mass="46915">MLLRSKTYLLSLLLLSTQINAAPTEQRLWTASNGKTVNASITAIEGDKVVMKKDDGKTVKVPITIFIQEDQDFIHKHFEAEIAEASKPSGSDSQPATDLPHPQGEVVGPIEASNGAHYLLYLPKSLKQGRKAPLMFYTHSGGGNKNLLNTISEGAETCGWILAISVESKNKNDFQDNLKKCQSCLEHIYETLPVEKERTYFMGNSGGGAMAFANSAENKCTGAMPNVGYIPDGHDPKGKDYFIIGGGKDYNRYTSAHANKKLGKKAIHRMHPGGHGVSPKWLMIDGMIWLQTRYLAREQKDHMDEAADFEVSMLNWINELKAKEPYRAYATAKLLLSEYEPTSKNKAAIESISDELGKEKTNVLYYEALQDINDLSEDVLSGFGSGSKMKHSDPKVIKAVDKLLKKYTGVPIIEDTLKAIADKTV</sequence>
<reference evidence="3 4" key="1">
    <citation type="submission" date="2024-02" db="EMBL/GenBank/DDBJ databases">
        <title>Rubritalea halochordaticola NBRC 107102.</title>
        <authorList>
            <person name="Ichikawa N."/>
            <person name="Katano-Makiyama Y."/>
            <person name="Hidaka K."/>
        </authorList>
    </citation>
    <scope>NUCLEOTIDE SEQUENCE [LARGE SCALE GENOMIC DNA]</scope>
    <source>
        <strain evidence="3 4">NBRC 107102</strain>
    </source>
</reference>
<evidence type="ECO:0000259" key="2">
    <source>
        <dbReference type="Pfam" id="PF03983"/>
    </source>
</evidence>
<proteinExistence type="predicted"/>
<evidence type="ECO:0000313" key="3">
    <source>
        <dbReference type="EMBL" id="GAA5494528.1"/>
    </source>
</evidence>
<dbReference type="EMBL" id="BAABRL010000002">
    <property type="protein sequence ID" value="GAA5494528.1"/>
    <property type="molecule type" value="Genomic_DNA"/>
</dbReference>
<evidence type="ECO:0000256" key="1">
    <source>
        <dbReference type="SAM" id="SignalP"/>
    </source>
</evidence>
<organism evidence="3 4">
    <name type="scientific">Rubritalea halochordaticola</name>
    <dbReference type="NCBI Taxonomy" id="714537"/>
    <lineage>
        <taxon>Bacteria</taxon>
        <taxon>Pseudomonadati</taxon>
        <taxon>Verrucomicrobiota</taxon>
        <taxon>Verrucomicrobiia</taxon>
        <taxon>Verrucomicrobiales</taxon>
        <taxon>Rubritaleaceae</taxon>
        <taxon>Rubritalea</taxon>
    </lineage>
</organism>
<feature type="signal peptide" evidence="1">
    <location>
        <begin position="1"/>
        <end position="21"/>
    </location>
</feature>
<dbReference type="Pfam" id="PF03983">
    <property type="entry name" value="SHD1"/>
    <property type="match status" value="1"/>
</dbReference>
<accession>A0ABP9UVN9</accession>
<comment type="caution">
    <text evidence="3">The sequence shown here is derived from an EMBL/GenBank/DDBJ whole genome shotgun (WGS) entry which is preliminary data.</text>
</comment>